<feature type="compositionally biased region" description="Polar residues" evidence="1">
    <location>
        <begin position="11"/>
        <end position="26"/>
    </location>
</feature>
<protein>
    <recommendedName>
        <fullName evidence="3">SMODS and SLOG-associating 2TM effector domain-containing protein</fullName>
    </recommendedName>
</protein>
<dbReference type="VEuPathDB" id="FungiDB:PV07_06232"/>
<evidence type="ECO:0000256" key="1">
    <source>
        <dbReference type="SAM" id="MobiDB-lite"/>
    </source>
</evidence>
<evidence type="ECO:0000256" key="2">
    <source>
        <dbReference type="SAM" id="Phobius"/>
    </source>
</evidence>
<feature type="region of interest" description="Disordered" evidence="1">
    <location>
        <begin position="1"/>
        <end position="31"/>
    </location>
</feature>
<dbReference type="GeneID" id="27345426"/>
<sequence length="283" mass="30837">MDTRDFEKGLVSTSAPSAVPSQTSSAPDKAIINEPSGHTPLQLFQLLVGITTPSSLTQDGVDLGRARGAKSRRVRTDNVGLYQRAREQERASRIAYLCTSIISNTLYMFQILLAATFTALSAYKDSHRVTLTVLGALNTVLAGCLAWQKGQGVPQRYRKAQDQYQALILEIEMTERSFLDLEYSGGDQGGGVKLDPRTEKDRLQKLFDTARADQQANYPDLYVSTGGAAAKDSKELKKELEDAKAETAKVQSEMMAKIEALMAKLATKVDGPVEDAVQSAAKE</sequence>
<accession>A0A0D2CKB4</accession>
<dbReference type="NCBIfam" id="NF033635">
    <property type="entry name" value="SLATT_fungal"/>
    <property type="match status" value="1"/>
</dbReference>
<gene>
    <name evidence="4" type="ORF">PV07_06232</name>
</gene>
<dbReference type="RefSeq" id="XP_016250706.1">
    <property type="nucleotide sequence ID" value="XM_016393187.1"/>
</dbReference>
<dbReference type="Proteomes" id="UP000054466">
    <property type="component" value="Unassembled WGS sequence"/>
</dbReference>
<reference evidence="4 5" key="1">
    <citation type="submission" date="2015-01" db="EMBL/GenBank/DDBJ databases">
        <title>The Genome Sequence of Cladophialophora immunda CBS83496.</title>
        <authorList>
            <consortium name="The Broad Institute Genomics Platform"/>
            <person name="Cuomo C."/>
            <person name="de Hoog S."/>
            <person name="Gorbushina A."/>
            <person name="Stielow B."/>
            <person name="Teixiera M."/>
            <person name="Abouelleil A."/>
            <person name="Chapman S.B."/>
            <person name="Priest M."/>
            <person name="Young S.K."/>
            <person name="Wortman J."/>
            <person name="Nusbaum C."/>
            <person name="Birren B."/>
        </authorList>
    </citation>
    <scope>NUCLEOTIDE SEQUENCE [LARGE SCALE GENOMIC DNA]</scope>
    <source>
        <strain evidence="4 5">CBS 83496</strain>
    </source>
</reference>
<keyword evidence="2" id="KW-0472">Membrane</keyword>
<dbReference type="InterPro" id="IPR041622">
    <property type="entry name" value="SLATT_fungi"/>
</dbReference>
<dbReference type="EMBL" id="KN847042">
    <property type="protein sequence ID" value="KIW30490.1"/>
    <property type="molecule type" value="Genomic_DNA"/>
</dbReference>
<name>A0A0D2CKB4_9EURO</name>
<evidence type="ECO:0000259" key="3">
    <source>
        <dbReference type="Pfam" id="PF18142"/>
    </source>
</evidence>
<dbReference type="PANTHER" id="PTHR38793">
    <property type="entry name" value="SLATT_FUNGAL DOMAIN-CONTAINING PROTEIN-RELATED"/>
    <property type="match status" value="1"/>
</dbReference>
<dbReference type="PANTHER" id="PTHR38793:SF3">
    <property type="entry name" value="SMODS AND SLOG-ASSOCIATING 2TM EFFECTOR DOMAIN-CONTAINING PROTEIN"/>
    <property type="match status" value="1"/>
</dbReference>
<evidence type="ECO:0000313" key="5">
    <source>
        <dbReference type="Proteomes" id="UP000054466"/>
    </source>
</evidence>
<proteinExistence type="predicted"/>
<organism evidence="4 5">
    <name type="scientific">Cladophialophora immunda</name>
    <dbReference type="NCBI Taxonomy" id="569365"/>
    <lineage>
        <taxon>Eukaryota</taxon>
        <taxon>Fungi</taxon>
        <taxon>Dikarya</taxon>
        <taxon>Ascomycota</taxon>
        <taxon>Pezizomycotina</taxon>
        <taxon>Eurotiomycetes</taxon>
        <taxon>Chaetothyriomycetidae</taxon>
        <taxon>Chaetothyriales</taxon>
        <taxon>Herpotrichiellaceae</taxon>
        <taxon>Cladophialophora</taxon>
    </lineage>
</organism>
<feature type="transmembrane region" description="Helical" evidence="2">
    <location>
        <begin position="129"/>
        <end position="148"/>
    </location>
</feature>
<evidence type="ECO:0000313" key="4">
    <source>
        <dbReference type="EMBL" id="KIW30490.1"/>
    </source>
</evidence>
<keyword evidence="2" id="KW-0812">Transmembrane</keyword>
<feature type="transmembrane region" description="Helical" evidence="2">
    <location>
        <begin position="94"/>
        <end position="123"/>
    </location>
</feature>
<dbReference type="Pfam" id="PF18142">
    <property type="entry name" value="SLATT_fungal"/>
    <property type="match status" value="1"/>
</dbReference>
<dbReference type="HOGENOM" id="CLU_994422_0_0_1"/>
<keyword evidence="2" id="KW-1133">Transmembrane helix</keyword>
<dbReference type="AlphaFoldDB" id="A0A0D2CKB4"/>
<feature type="domain" description="SMODS and SLOG-associating 2TM effector" evidence="3">
    <location>
        <begin position="84"/>
        <end position="213"/>
    </location>
</feature>
<dbReference type="OrthoDB" id="4472872at2759"/>
<keyword evidence="5" id="KW-1185">Reference proteome</keyword>